<dbReference type="EMBL" id="OX596112">
    <property type="protein sequence ID" value="CAI9705450.1"/>
    <property type="molecule type" value="Genomic_DNA"/>
</dbReference>
<dbReference type="Proteomes" id="UP001162501">
    <property type="component" value="Chromosome 28"/>
</dbReference>
<reference evidence="1" key="1">
    <citation type="submission" date="2023-05" db="EMBL/GenBank/DDBJ databases">
        <authorList>
            <consortium name="ELIXIR-Norway"/>
        </authorList>
    </citation>
    <scope>NUCLEOTIDE SEQUENCE</scope>
</reference>
<evidence type="ECO:0000313" key="2">
    <source>
        <dbReference type="Proteomes" id="UP001162501"/>
    </source>
</evidence>
<protein>
    <submittedName>
        <fullName evidence="1">Uncharacterized protein</fullName>
    </submittedName>
</protein>
<organism evidence="1 2">
    <name type="scientific">Rangifer tarandus platyrhynchus</name>
    <name type="common">Svalbard reindeer</name>
    <dbReference type="NCBI Taxonomy" id="3082113"/>
    <lineage>
        <taxon>Eukaryota</taxon>
        <taxon>Metazoa</taxon>
        <taxon>Chordata</taxon>
        <taxon>Craniata</taxon>
        <taxon>Vertebrata</taxon>
        <taxon>Euteleostomi</taxon>
        <taxon>Mammalia</taxon>
        <taxon>Eutheria</taxon>
        <taxon>Laurasiatheria</taxon>
        <taxon>Artiodactyla</taxon>
        <taxon>Ruminantia</taxon>
        <taxon>Pecora</taxon>
        <taxon>Cervidae</taxon>
        <taxon>Odocoileinae</taxon>
        <taxon>Rangifer</taxon>
    </lineage>
</organism>
<name>A0ACB0EXK1_RANTA</name>
<gene>
    <name evidence="1" type="ORF">MRATA1EN3_LOCUS16663</name>
</gene>
<sequence>MACAAKSSSTPPPTPGLGGLSLPAPHSFTAWRFPYRIVTARASSLRFSERRGRVPSAHCGNLGASTEHTTRRRAVPLDDSTQEPQPKAGADKAKEEPRRRGDTSEVNPGHHGS</sequence>
<evidence type="ECO:0000313" key="1">
    <source>
        <dbReference type="EMBL" id="CAI9705450.1"/>
    </source>
</evidence>
<accession>A0ACB0EXK1</accession>
<proteinExistence type="predicted"/>